<protein>
    <submittedName>
        <fullName evidence="2">Uncharacterized protein</fullName>
    </submittedName>
</protein>
<organism evidence="2 3">
    <name type="scientific">Vitis vinifera</name>
    <name type="common">Grape</name>
    <dbReference type="NCBI Taxonomy" id="29760"/>
    <lineage>
        <taxon>Eukaryota</taxon>
        <taxon>Viridiplantae</taxon>
        <taxon>Streptophyta</taxon>
        <taxon>Embryophyta</taxon>
        <taxon>Tracheophyta</taxon>
        <taxon>Spermatophyta</taxon>
        <taxon>Magnoliopsida</taxon>
        <taxon>eudicotyledons</taxon>
        <taxon>Gunneridae</taxon>
        <taxon>Pentapetalae</taxon>
        <taxon>rosids</taxon>
        <taxon>Vitales</taxon>
        <taxon>Vitaceae</taxon>
        <taxon>Viteae</taxon>
        <taxon>Vitis</taxon>
    </lineage>
</organism>
<dbReference type="AlphaFoldDB" id="A0A438IN85"/>
<feature type="transmembrane region" description="Helical" evidence="1">
    <location>
        <begin position="433"/>
        <end position="458"/>
    </location>
</feature>
<keyword evidence="1" id="KW-0812">Transmembrane</keyword>
<comment type="caution">
    <text evidence="2">The sequence shown here is derived from an EMBL/GenBank/DDBJ whole genome shotgun (WGS) entry which is preliminary data.</text>
</comment>
<name>A0A438IN85_VITVI</name>
<reference evidence="2 3" key="1">
    <citation type="journal article" date="2018" name="PLoS Genet.">
        <title>Population sequencing reveals clonal diversity and ancestral inbreeding in the grapevine cultivar Chardonnay.</title>
        <authorList>
            <person name="Roach M.J."/>
            <person name="Johnson D.L."/>
            <person name="Bohlmann J."/>
            <person name="van Vuuren H.J."/>
            <person name="Jones S.J."/>
            <person name="Pretorius I.S."/>
            <person name="Schmidt S.A."/>
            <person name="Borneman A.R."/>
        </authorList>
    </citation>
    <scope>NUCLEOTIDE SEQUENCE [LARGE SCALE GENOMIC DNA]</scope>
    <source>
        <strain evidence="3">cv. Chardonnay</strain>
        <tissue evidence="2">Leaf</tissue>
    </source>
</reference>
<proteinExistence type="predicted"/>
<evidence type="ECO:0000256" key="1">
    <source>
        <dbReference type="SAM" id="Phobius"/>
    </source>
</evidence>
<evidence type="ECO:0000313" key="2">
    <source>
        <dbReference type="EMBL" id="RVW98085.1"/>
    </source>
</evidence>
<dbReference type="Proteomes" id="UP000288805">
    <property type="component" value="Unassembled WGS sequence"/>
</dbReference>
<gene>
    <name evidence="2" type="ORF">CK203_029077</name>
</gene>
<evidence type="ECO:0000313" key="3">
    <source>
        <dbReference type="Proteomes" id="UP000288805"/>
    </source>
</evidence>
<feature type="transmembrane region" description="Helical" evidence="1">
    <location>
        <begin position="470"/>
        <end position="496"/>
    </location>
</feature>
<feature type="transmembrane region" description="Helical" evidence="1">
    <location>
        <begin position="516"/>
        <end position="537"/>
    </location>
</feature>
<feature type="transmembrane region" description="Helical" evidence="1">
    <location>
        <begin position="859"/>
        <end position="878"/>
    </location>
</feature>
<dbReference type="EMBL" id="QGNW01000096">
    <property type="protein sequence ID" value="RVW98085.1"/>
    <property type="molecule type" value="Genomic_DNA"/>
</dbReference>
<accession>A0A438IN85</accession>
<keyword evidence="1" id="KW-0472">Membrane</keyword>
<keyword evidence="1" id="KW-1133">Transmembrane helix</keyword>
<feature type="transmembrane region" description="Helical" evidence="1">
    <location>
        <begin position="581"/>
        <end position="603"/>
    </location>
</feature>
<sequence>MGSDVDFSSLYLDRSDSVVFGLPGSFMDPHGLARPSLTGCSSRRGHDRLSYGASEIHPAGSALLDTWIPSCLSTWESYGVVSGAWISRVIISEGYDLLRVPLALFSGHQDRSGTSGVILGHISVLDETYGSSWSCTLIPTYEIHVDTMLPPWSLSGVTQLGLHFATPRCHHAFLPGDAPLIYGSDSVVHVDDLDRAFDDGLTFRVIIITSQFRRSEPSSLCSSGVQSHHRFSDRHSESHPRFQHSESLSLLSLTFRVIIITLQFRRSEPSSVFRSTFKVASSVSTFRVVITSQFDVHGHRHYFFQFWRSEPSSLFSLAFRAIIEPSSLFSFGVQSHHYFQFWRSEPSSLLSFGVQSHHYFQFWRSEPSSLFPVLAFRAITIFSFGVQSHHSFSVLAFRAITIFSFGVQSHHSFSVLAFRAIIAFQFWRSEPSLYSVLAFRAITIFGLAFRAIITIFSFGVQSHHSFSVLAFRAITIFSFGVQSHHGFSVLAFRAIIAFQFWCSEPSLYSVLAFRAITIFGLAFRAIITIFSVAFRAIIASQFWRSEPSLYSVLAFRAITIFGLAFRAIITILKPSLYSVLAFRAITIFGLAFRAIITIFSFGVQSHHYIQFWRSEPSLFSVWRSEPSSLFSVWRSEPSSLLSFGIHSHHYFRFRLPEPSLSSCLVPRVGLVIQSHNSWRSCPLALHILPSGFCIRPRLSSLRYLVLIPYSSRTPGWFDRYSSLTLISWVTFRDILEGVWVLDAALESSLHFTRFSHFFFTLVFTFLTLVNSIKEGHICRPPWREGTQVGCSRAEKCGGWQEASGDLLRKTQEKTGEAKQEKREERGLLIAVERGGTRAEWFSGERIVSGIPRHRVERRFSGAAIAVSCMFSFLTSLISHSP</sequence>
<feature type="transmembrane region" description="Helical" evidence="1">
    <location>
        <begin position="549"/>
        <end position="569"/>
    </location>
</feature>